<sequence length="1212" mass="136702">ARPQRPRLSVTCRPTKCLHPLRTGRSQGWYMHGRNTLRQMRWPPCYRGPDMRSVGHPMTQLKVLQVNLGGGRIAQDLVLQTARQMEVDVLVLSHTYRPPENNPRWAVDASKKVAVVATGRYPLQGQWSSDVPGLIAAKVGGITFLSCYAPPSLSREGFAEFVEAIELEAQSHPQVVVAGDFNAWHEEWGSRRSNERGEVLLEASQQLGLLLMNRGNVATFVGNGVATASVVDVTFASSSIAQPSTWLVRNTDTRSDHRYITYSVGPASADQQRNQGQSRQRGQRERFQHAGTRFKTKQFSKENFLATLHGEGFREKAVNHQGMISAMISACEKTMQRMTSSFPDPHRDVYWWTPLIALLRQNCEQTRDRMQQTSDLQNRSLAAAQYRTAKAELDRAIRASKKAAFQELIDAAEENVFGAGYLVVLSRLRGGRAPPETERARLESIVTELFPQHPPFNWPSISSEEEQEQPADQQTPWTQVTIPELRLIASTMPNKKAPGLDGIPNAAVKAAILAYTDVFQALYQSCLETATFPAPWKRQRLVLLPKPGKPPGSNGSYRPLCMLDALGKVLEKLILNRLHNHLEDPAAVRLSDRQHGFRRGRSTIGAIRTVIEAGQSAMRFRRTNGRDNRFLLVVSMDVKNAFNTASWQAIATALQMKGVPAGLQRIVRSYFENRELVFETSDGPVTRSITAGVPQGSILGPTLWNTMYDGVLDVALPQDCEMVAYADDLVLLIPGIDVNAVKAAAEEAVASVSHWMAQHHLQIAPEKTECVLISSTKNPTQVTIRVGDVEVTSSRTMRYLGVTLHDHLSWLPHVREVTTRARKIADAVTRLLRNHSGPKTSKARLLASVAESVIRYAAPIWHGEVTKRECRRLLERVQRVSARRVARTFRTVRYETATLLAGLTPICLLIEEDARVFERVNDPGRSITKAAIRLEERQRTITMWQSQWDAEADTSRYTRWTHRIIRDISAWQGRRHGEMTFHLAQVLSGHGFFREYLAINGFTESPDCRSCAGVPENAHHAIFECPRFARVRMEYFGELGPNPVTPDSLQDFLMGSQDNWSSFCEAARRITTTLQRDWDTEREQRAASNREEAEIQQQLQREEDERRTEERRQLHNEANRAYRQRNRRSQPTPPAPPPTPREAARLEDGRRRVARWRERQRMIRNGGIQMLRALFGHDAWSSESDDEPDDVERGGLDAAQQAAAAEAERAAR</sequence>
<dbReference type="CDD" id="cd09077">
    <property type="entry name" value="R1-I-EN"/>
    <property type="match status" value="1"/>
</dbReference>
<dbReference type="Gene3D" id="3.60.10.10">
    <property type="entry name" value="Endonuclease/exonuclease/phosphatase"/>
    <property type="match status" value="1"/>
</dbReference>
<evidence type="ECO:0000256" key="1">
    <source>
        <dbReference type="SAM" id="MobiDB-lite"/>
    </source>
</evidence>
<dbReference type="AlphaFoldDB" id="V9GZD3"/>
<dbReference type="Pfam" id="PF00078">
    <property type="entry name" value="RVT_1"/>
    <property type="match status" value="1"/>
</dbReference>
<evidence type="ECO:0000259" key="2">
    <source>
        <dbReference type="PROSITE" id="PS50878"/>
    </source>
</evidence>
<dbReference type="InterPro" id="IPR043502">
    <property type="entry name" value="DNA/RNA_pol_sf"/>
</dbReference>
<keyword evidence="3" id="KW-0548">Nucleotidyltransferase</keyword>
<feature type="region of interest" description="Disordered" evidence="1">
    <location>
        <begin position="264"/>
        <end position="287"/>
    </location>
</feature>
<feature type="compositionally biased region" description="Basic and acidic residues" evidence="1">
    <location>
        <begin position="1142"/>
        <end position="1151"/>
    </location>
</feature>
<feature type="region of interest" description="Disordered" evidence="1">
    <location>
        <begin position="1079"/>
        <end position="1151"/>
    </location>
</feature>
<feature type="compositionally biased region" description="Basic and acidic residues" evidence="1">
    <location>
        <begin position="1079"/>
        <end position="1093"/>
    </location>
</feature>
<dbReference type="CDD" id="cd01650">
    <property type="entry name" value="RT_nLTR_like"/>
    <property type="match status" value="1"/>
</dbReference>
<dbReference type="InterPro" id="IPR036691">
    <property type="entry name" value="Endo/exonu/phosph_ase_sf"/>
</dbReference>
<feature type="region of interest" description="Disordered" evidence="1">
    <location>
        <begin position="453"/>
        <end position="477"/>
    </location>
</feature>
<reference evidence="3" key="1">
    <citation type="journal article" date="1992" name="Mol. Cell. Biol.">
        <title>Distinct families of site-specific retrotransposons occupy identical positions in the rRNA genes of Anopheles gambiae.</title>
        <authorList>
            <person name="Besansky N.J."/>
            <person name="Paskewitz S.M."/>
            <person name="Hamm D.M."/>
            <person name="Collins F.H."/>
        </authorList>
    </citation>
    <scope>NUCLEOTIDE SEQUENCE</scope>
</reference>
<dbReference type="VEuPathDB" id="VectorBase:AGAMI1_010439"/>
<evidence type="ECO:0000313" key="3">
    <source>
        <dbReference type="EMBL" id="AAA29363.1"/>
    </source>
</evidence>
<dbReference type="EMBL" id="M93690">
    <property type="protein sequence ID" value="AAA29363.1"/>
    <property type="molecule type" value="Genomic_DNA"/>
</dbReference>
<feature type="domain" description="Reverse transcriptase" evidence="2">
    <location>
        <begin position="525"/>
        <end position="804"/>
    </location>
</feature>
<accession>V9GZD3</accession>
<dbReference type="SUPFAM" id="SSF56672">
    <property type="entry name" value="DNA/RNA polymerases"/>
    <property type="match status" value="1"/>
</dbReference>
<feature type="compositionally biased region" description="Low complexity" evidence="1">
    <location>
        <begin position="271"/>
        <end position="280"/>
    </location>
</feature>
<keyword evidence="3" id="KW-0695">RNA-directed DNA polymerase</keyword>
<name>V9GZD3_ANOGA</name>
<feature type="region of interest" description="Disordered" evidence="1">
    <location>
        <begin position="1179"/>
        <end position="1212"/>
    </location>
</feature>
<keyword evidence="3" id="KW-0808">Transferase</keyword>
<feature type="non-terminal residue" evidence="3">
    <location>
        <position position="1"/>
    </location>
</feature>
<proteinExistence type="predicted"/>
<organism evidence="3">
    <name type="scientific">Anopheles gambiae</name>
    <name type="common">African malaria mosquito</name>
    <dbReference type="NCBI Taxonomy" id="7165"/>
    <lineage>
        <taxon>Eukaryota</taxon>
        <taxon>Metazoa</taxon>
        <taxon>Ecdysozoa</taxon>
        <taxon>Arthropoda</taxon>
        <taxon>Hexapoda</taxon>
        <taxon>Insecta</taxon>
        <taxon>Pterygota</taxon>
        <taxon>Neoptera</taxon>
        <taxon>Endopterygota</taxon>
        <taxon>Diptera</taxon>
        <taxon>Nematocera</taxon>
        <taxon>Culicoidea</taxon>
        <taxon>Culicidae</taxon>
        <taxon>Anophelinae</taxon>
        <taxon>Anopheles</taxon>
    </lineage>
</organism>
<dbReference type="GO" id="GO:0003964">
    <property type="term" value="F:RNA-directed DNA polymerase activity"/>
    <property type="evidence" value="ECO:0007669"/>
    <property type="project" value="UniProtKB-KW"/>
</dbReference>
<dbReference type="Pfam" id="PF14529">
    <property type="entry name" value="Exo_endo_phos_2"/>
    <property type="match status" value="1"/>
</dbReference>
<dbReference type="PROSITE" id="PS50878">
    <property type="entry name" value="RT_POL"/>
    <property type="match status" value="1"/>
</dbReference>
<dbReference type="PANTHER" id="PTHR19446">
    <property type="entry name" value="REVERSE TRANSCRIPTASES"/>
    <property type="match status" value="1"/>
</dbReference>
<feature type="compositionally biased region" description="Basic and acidic residues" evidence="1">
    <location>
        <begin position="1100"/>
        <end position="1120"/>
    </location>
</feature>
<dbReference type="InterPro" id="IPR000477">
    <property type="entry name" value="RT_dom"/>
</dbReference>
<protein>
    <recommendedName>
        <fullName evidence="2">Reverse transcriptase domain-containing protein</fullName>
    </recommendedName>
</protein>
<dbReference type="SUPFAM" id="SSF56219">
    <property type="entry name" value="DNase I-like"/>
    <property type="match status" value="1"/>
</dbReference>
<dbReference type="InterPro" id="IPR005135">
    <property type="entry name" value="Endo/exonuclease/phosphatase"/>
</dbReference>
<feature type="compositionally biased region" description="Pro residues" evidence="1">
    <location>
        <begin position="1131"/>
        <end position="1140"/>
    </location>
</feature>